<dbReference type="EMBL" id="HBUF01333664">
    <property type="protein sequence ID" value="CAG6697502.1"/>
    <property type="molecule type" value="Transcribed_RNA"/>
</dbReference>
<evidence type="ECO:0000313" key="1">
    <source>
        <dbReference type="EMBL" id="CAG6697502.1"/>
    </source>
</evidence>
<reference evidence="1" key="1">
    <citation type="submission" date="2021-05" db="EMBL/GenBank/DDBJ databases">
        <authorList>
            <person name="Alioto T."/>
            <person name="Alioto T."/>
            <person name="Gomez Garrido J."/>
        </authorList>
    </citation>
    <scope>NUCLEOTIDE SEQUENCE</scope>
</reference>
<accession>A0A8D8XHQ8</accession>
<dbReference type="AlphaFoldDB" id="A0A8D8XHQ8"/>
<organism evidence="1">
    <name type="scientific">Cacopsylla melanoneura</name>
    <dbReference type="NCBI Taxonomy" id="428564"/>
    <lineage>
        <taxon>Eukaryota</taxon>
        <taxon>Metazoa</taxon>
        <taxon>Ecdysozoa</taxon>
        <taxon>Arthropoda</taxon>
        <taxon>Hexapoda</taxon>
        <taxon>Insecta</taxon>
        <taxon>Pterygota</taxon>
        <taxon>Neoptera</taxon>
        <taxon>Paraneoptera</taxon>
        <taxon>Hemiptera</taxon>
        <taxon>Sternorrhyncha</taxon>
        <taxon>Psylloidea</taxon>
        <taxon>Psyllidae</taxon>
        <taxon>Psyllinae</taxon>
        <taxon>Cacopsylla</taxon>
    </lineage>
</organism>
<protein>
    <submittedName>
        <fullName evidence="1">Uncharacterized protein</fullName>
    </submittedName>
</protein>
<sequence length="133" mass="15760">MVSMVNIEYMDSKWPRLFFISLECEMPIFDQVQNCKHCGTVFKRIRGNATFVHFLHARNEHCMIYMFYISEEMFTEIRKQWEMEIMYTHVSKTFAMSPVLPLSHAFPTIVLEANVKEMRTGDANLSDSENYNL</sequence>
<name>A0A8D8XHQ8_9HEMI</name>
<proteinExistence type="predicted"/>